<dbReference type="InParanoid" id="A0A1E1KNH3"/>
<proteinExistence type="predicted"/>
<evidence type="ECO:0000313" key="1">
    <source>
        <dbReference type="EMBL" id="CZS98444.1"/>
    </source>
</evidence>
<dbReference type="EMBL" id="FJUW01000015">
    <property type="protein sequence ID" value="CZS98444.1"/>
    <property type="molecule type" value="Genomic_DNA"/>
</dbReference>
<name>A0A1E1KNH3_9HELO</name>
<reference evidence="2" key="1">
    <citation type="submission" date="2016-03" db="EMBL/GenBank/DDBJ databases">
        <authorList>
            <person name="Ploux O."/>
        </authorList>
    </citation>
    <scope>NUCLEOTIDE SEQUENCE [LARGE SCALE GENOMIC DNA]</scope>
    <source>
        <strain evidence="2">UK7</strain>
    </source>
</reference>
<keyword evidence="2" id="KW-1185">Reference proteome</keyword>
<dbReference type="Proteomes" id="UP000178129">
    <property type="component" value="Unassembled WGS sequence"/>
</dbReference>
<organism evidence="1 2">
    <name type="scientific">Rhynchosporium graminicola</name>
    <dbReference type="NCBI Taxonomy" id="2792576"/>
    <lineage>
        <taxon>Eukaryota</taxon>
        <taxon>Fungi</taxon>
        <taxon>Dikarya</taxon>
        <taxon>Ascomycota</taxon>
        <taxon>Pezizomycotina</taxon>
        <taxon>Leotiomycetes</taxon>
        <taxon>Helotiales</taxon>
        <taxon>Ploettnerulaceae</taxon>
        <taxon>Rhynchosporium</taxon>
    </lineage>
</organism>
<comment type="caution">
    <text evidence="1">The sequence shown here is derived from an EMBL/GenBank/DDBJ whole genome shotgun (WGS) entry which is preliminary data.</text>
</comment>
<accession>A0A1E1KNH3</accession>
<dbReference type="AlphaFoldDB" id="A0A1E1KNH3"/>
<evidence type="ECO:0000313" key="2">
    <source>
        <dbReference type="Proteomes" id="UP000178129"/>
    </source>
</evidence>
<protein>
    <submittedName>
        <fullName evidence="1">Uncharacterized protein</fullName>
    </submittedName>
</protein>
<sequence length="300" mass="33755">MNSFHLNESEAAVDIDKDCEFDVDDEIFSDKFHTTTKAEISSPVSSVSSEAPRFSSSPTLPIRQLPVYIHAQCGHQFQSTNFPGDLLEVFDPTNMSQLTSRRNLTATVVTSDITSRIRIVNPRSCLLCIWHEEQRIIASTNYSCDLIENSSITEEHKDRAIAYQNGLESGRLLALKRSLEWCQEKGSSEGGEVAWAMRGLLEGLRSEESLKVLWIGYENGIIRGEHARAKGTRGLNRLSRPEMNIEELVALIEESSLTYCEGEYELRFGDELEEIEYLGKKAGIGLQARMDGKAIKNRLF</sequence>
<gene>
    <name evidence="1" type="ORF">RCO7_04187</name>
</gene>